<dbReference type="SUPFAM" id="SSF55874">
    <property type="entry name" value="ATPase domain of HSP90 chaperone/DNA topoisomerase II/histidine kinase"/>
    <property type="match status" value="3"/>
</dbReference>
<dbReference type="InterPro" id="IPR007842">
    <property type="entry name" value="HEPN_dom"/>
</dbReference>
<name>A0AAN7MV71_MYCAM</name>
<proteinExistence type="predicted"/>
<dbReference type="PROSITE" id="PS50910">
    <property type="entry name" value="HEPN"/>
    <property type="match status" value="1"/>
</dbReference>
<accession>A0AAN7MV71</accession>
<dbReference type="NCBIfam" id="NF047352">
    <property type="entry name" value="P_loop_sacsin"/>
    <property type="match status" value="3"/>
</dbReference>
<dbReference type="PANTHER" id="PTHR46919:SF2">
    <property type="entry name" value="SACSIN"/>
    <property type="match status" value="1"/>
</dbReference>
<dbReference type="InterPro" id="IPR058210">
    <property type="entry name" value="SACS/Nov_dom"/>
</dbReference>
<dbReference type="EMBL" id="JAUNZN010000014">
    <property type="protein sequence ID" value="KAK4812724.1"/>
    <property type="molecule type" value="Genomic_DNA"/>
</dbReference>
<organism evidence="2 3">
    <name type="scientific">Mycteria americana</name>
    <name type="common">Wood stork</name>
    <dbReference type="NCBI Taxonomy" id="33587"/>
    <lineage>
        <taxon>Eukaryota</taxon>
        <taxon>Metazoa</taxon>
        <taxon>Chordata</taxon>
        <taxon>Craniata</taxon>
        <taxon>Vertebrata</taxon>
        <taxon>Euteleostomi</taxon>
        <taxon>Archelosauria</taxon>
        <taxon>Archosauria</taxon>
        <taxon>Dinosauria</taxon>
        <taxon>Saurischia</taxon>
        <taxon>Theropoda</taxon>
        <taxon>Coelurosauria</taxon>
        <taxon>Aves</taxon>
        <taxon>Neognathae</taxon>
        <taxon>Neoaves</taxon>
        <taxon>Aequornithes</taxon>
        <taxon>Ciconiiformes</taxon>
        <taxon>Ciconiidae</taxon>
        <taxon>Mycteria</taxon>
    </lineage>
</organism>
<dbReference type="SUPFAM" id="SSF81593">
    <property type="entry name" value="Nucleotidyltransferase substrate binding subunit/domain"/>
    <property type="match status" value="1"/>
</dbReference>
<dbReference type="Pfam" id="PF05168">
    <property type="entry name" value="HEPN"/>
    <property type="match status" value="1"/>
</dbReference>
<keyword evidence="3" id="KW-1185">Reference proteome</keyword>
<dbReference type="PANTHER" id="PTHR46919">
    <property type="entry name" value="ZINC FINGER, C3HC4 TYPE (RING FINGER) FAMILY PROTEIN"/>
    <property type="match status" value="1"/>
</dbReference>
<comment type="caution">
    <text evidence="2">The sequence shown here is derived from an EMBL/GenBank/DDBJ whole genome shotgun (WGS) entry which is preliminary data.</text>
</comment>
<dbReference type="Pfam" id="PF25794">
    <property type="entry name" value="SACS"/>
    <property type="match status" value="3"/>
</dbReference>
<feature type="domain" description="HEPN" evidence="1">
    <location>
        <begin position="3852"/>
        <end position="3968"/>
    </location>
</feature>
<evidence type="ECO:0000313" key="2">
    <source>
        <dbReference type="EMBL" id="KAK4812724.1"/>
    </source>
</evidence>
<reference evidence="2 3" key="1">
    <citation type="journal article" date="2023" name="J. Hered.">
        <title>Chromosome-level genome of the wood stork (Mycteria americana) provides insight into avian chromosome evolution.</title>
        <authorList>
            <person name="Flamio R. Jr."/>
            <person name="Ramstad K.M."/>
        </authorList>
    </citation>
    <scope>NUCLEOTIDE SEQUENCE [LARGE SCALE GENOMIC DNA]</scope>
    <source>
        <strain evidence="2">JAX WOST 10</strain>
    </source>
</reference>
<evidence type="ECO:0000313" key="3">
    <source>
        <dbReference type="Proteomes" id="UP001333110"/>
    </source>
</evidence>
<sequence>MALRQPDAEAFCQRAPIFLDYLHSILQKYPDGGQILKELVQNADDAGANEVVFVSDERQFDVTVGGLEGTQGPALLAYNDALMSPRDWTGLLRPGVSHKRKDPSTVGRFGLGFTSVYHLTDLPGVLSPPSLGVLDPECQVLPGAGARWDVSAAQDLPGLFEPFWAGLEAVGQHRGSAQGTLFRFPLRQQPSGIATGVSNPERLRSLLQTFLTEAPLALLFLRHVRRVALYRVAPDGVQTLMGTLVASSQPLPVPGPSGDEGLSLAWCLVALHGDGVGEGTEWLVATGRATEGPAVALGAGLGCCPELSLAHPLRGPCRGRLCCFLPLPATDETATGLPVHASAPFALSDDRRHLRWPEEGDEGEEDARWNVLLLLGLLPRVYSHMAAVATALPGADAYSIWPDPERMPSCGRIRSLVTHVCRELAAARTLVPATEGAAGRLRASEAVLLPEATGDMAARRVVQALLVAAGEPVAEVPAHVRRALALGMAEGVREATAGHVREVLRHHGAIGLPAADRLSLLHYVAGDGCHAELQGLPLLPCADGTFVAFGTASAVVYVDTSDCPRELLPGLAGSFLPPDLEPALDSLLRDIAKLGPTYSSFSLCLPHTGLFPNLVLLDPAVTVQTLRLALPPTWTSHSSTTVTWCPAQGPPQPPTSWFPALWQFLAHHVEDLGPLEGLPLIPLSPLGAPSIRLAPLIPQSSLIFQAWEDQCLPPAVASVLEVLGCPVVPPGAWHRSLSRYVLPPCPLNALRALGRRGTAIVASHLASLPAADVVTLRLYLADIPSLTKQDRATLAALPLFIPLPCLATPKPTELVPAGATPALEPELELPRDVVLPEAVLQCRDEVDRRLLGRLERSLISAAHVALEAVRAVDRGAYAGRAAETQALLLWVLQHGDILFAQSPSLQQACSRLAFLETPNGPACPRDLYDPCESTLQALLGPERFPPAAFRSPPVLRALRALGLRHGEGCLVPSDILEAAARVSQGDAAALDRAQALMKVCNCPNVLAGFSAAKLRQLEALPWVPRSKCTGKPGQPFLSPRELRSTQYQPLVGLAMHLTDAFVPEAEKILGLSQTPPPERVWEQLRQLAACRDMGEVGPALRPVYQHMQENLKTFGAAPDDAVVWTGAGFVLPRDAVLGYPEELELGMLVPRVPPDFLPYSCLFRAWGVEARVSEERAIAALRCLGQDIDTRSSRAGTAAELEVAVAVLEWLKSRGHQGEGTVPVPVRILDGSGFALRPAASTVYLDMELEAEEDVQEVVHEAVPSSTAIFLGTELLSTRVLGPEPFTVCGPSEPITLRLRNILREYGEEGDLFTEIVQNAEDAGATVCRFLLDLRHCRKATSGLLDPGMATCHGPALWAYNNALFMEDDFRNITRVGAATKEGQAGQIGRFGLGFSSVYRVTDVPAVLSGETLLIFDPNGTHLGKHIPRAGCPGIRLDFSSRPRILRAFAEQFSPYHGVFGCRLPEPGPFPGSLFRLPFRTEEEAETSQICSEAFGTERIQSLGTTFLGSNRLLLLFLRRVSEISLEMLPDMATSVEDTMPLAMLRRKQIRDLGAPGDPPSWAAIEQLTACEEASKTTWHYLVLVCQGDGELLELFHRNTQAGLHPLPPMAGVALPLALTADGKWVPRLGAEEGQVFCHLPMPITSGLPIHVHGAFSILSNRKGLWNTAERGEWNRVLLRNAVPVAWLRALDHLRTMHEAGELKSYEYHVFWPDTNTARYPFTEAVTGFYQAVAARNGPRLFSDGCSWCSLRDARFLHQAVVRHPKLGAVAKRVFATTLPHPLLAVALPEQVQRGLGKAVDAGTYDWPRFYCELVLPNLEDLSVVDRDPLLLHALDMSHGDVDKVLQTVPCIPATPHGHLQLINCLVHPRGRTASLYDPKDGCFPTGDAFLSPERLSQLERLGMIKDTMTMPELLERAKTVQLIWTEDRAQACRRAACILELLRDAVEERVNNIMQAAFQTVPFLPGTLPTGEHVLLPAAQLYHHLHAPLVGLIHPILAPNLLGENFSLPKEVASFLGLDRQLPAATVLEQLQALSCSSNALPLENLQDSTQCCYKYLHMLLQRDHSIWGEVASTVAQGEPFILVGSRFVPVTAVAEMLSFEAVPYLHQLPEQYQPYSQLWKCVGLRQTFTWDDYAQVLCILAEMHAGEPLPATELALALRLVSCGLMADDEKPDAYQTQQLFLPDQEGILRPRDKLHFNDTPWMPVDKDVLLCHEDLSRVTALRCGVPTTRHRALEKSRLLSADLSLWAQPFGACEDLPTRLKNILGEYQVPVRDMVKELLQNADDAGAGLVHFVWDRRQHPVNATFSENWKFLQGPALCIYNDRPFQQQDIEGIQRLGVGGKQGRQDVTGKYGLGFNTVFHFTDCPAFLTGDSALCVFDPHLYYMPGATAERPGGMFAVNPEFKRTFPDIYGTFLPSLFKLDQGVLFRLPLRTASGAAITKVSGIVVRDQDLMAMETALADEGEGLVLFLRHVRTVVFSEIPPDGEQMLERLRVATELTDGDAELRQDFQARLSQAMGENSPTSVSYIMTVKTSKARASTVWRVISQVGVQEGAEESPVLGRLPYGAVAACLKPLGLNKVMGKAFCTLPLPLTTGLPVHINANFSVDAARRDLRQDPGSTEAAWNRFLLRHLVTPLYCAFLIRQWKALGPEGLQFKSLEVCKERLASHYLRFFPAVRQVLPIFQDVVRDVYRHISHARLPLVPVYHMKSPGSMVTMTWACPGGGDVLTEPYFLKVMPETALQEVLQRLNMKLVPAFNHLQQIYKEFNEARVKAVALQPPSLRCFLKALAFPVRCMLAETPLGTPESCSILLKHCLEPKEELEGLPLLATQDGCLNALSIHHPVFHSSYADLFPHHRHRFADESISVLTLPDFVKELDLLEATPLIQETLGQLNWATEGEKWLKKLWKFFSTVVNTVADMTSFMDLLQDVVVLPVQGAETGLKRLLPLSSLPNVLFDCDTDVAQVLHKLGIPVLQRSLLPSTFAYRFLKTKALQATEPGAVLAQLAATRDDLRWRDLNERDVTLLLYFVQGKLDSLALEQLRLLPLFRKYGGGYVAVAPYHKVLLLSSQFPELPRGIQALYNLEKGTLLLTADMIHQHLAKDLQWGHTDDCQLFKNVVLPRVSQLTAQDLMEAVRLFFTLQHICHVKFKKDDVAAFQTVAFIPDAHGVLRLASNFYINTSSFCTLRLQHRFVPESFFVELGYDWEAAKDFLLQAGVRTSLSVEDFVALAREIEHEATQARCPTEDLLARQQELLNQLGTLDNPLSEGFLQQIASIHFLPPLDIPSSLMNLHPPFAACTKPIALKGSVYHCQEDVAELLWTSATILPKSFVLEQDLLEAMGVLVEIPTDLVVANLEEVCRAACHTPQQVNTRASVIRKVYNFLQTHLKEVDAGRLAELPVVLAKSGDMAMPCQVVTSLPDEADFYPYLLTPDPHVAVCGDLLQHLGVVLLPTLTHYSHVLAQIHQESHVSGTLSTNQKKTVLLATRHFFQLLQEAQEPPDFSTVSELYLLSTADCLESSHRLYFNDCVSSSTSRALGKTFVFMAELPGTRCNVWWLLQKLPQHLRPRALSEVTEQQLEEGSLRPCRYGSHCPGQRRLQTLLVSPYFRMGLEALFRWQSHRAIMRMEGDGGFAVEQLKVQCCEDIRTVLVHCGAKVEGSSQPRVIHVCPAGGAQRLLYIQHSNMVLDRHQLRVLETLAQEINIILGGQLEAPALSVLREMLVCQEPRDVAFVLEENDVALVGAAPEPEEVMAPKLEPELEKRLQEEAVAEGKPWKDWHSLMPEVNGDVDNSLATLWQLCAVKQPKVLRDLYLQYNPASAAQHHCWGQEGHGSWLCNEEATALTPTIPEAQRWLRQAKSDLQAAHNDIRRGCPNWVLFKVHQALEKALVAAVLCRGEAFEASMGLVELAQWLEAVEPKLRGLAEEVEWLHGCGMDGKATQYPSYHRFPITPNEAFHSVDEEEVLKRVQGVLGRLQDHVDGM</sequence>
<protein>
    <recommendedName>
        <fullName evidence="1">HEPN domain-containing protein</fullName>
    </recommendedName>
</protein>
<evidence type="ECO:0000259" key="1">
    <source>
        <dbReference type="PROSITE" id="PS50910"/>
    </source>
</evidence>
<gene>
    <name evidence="2" type="ORF">QYF61_015043</name>
</gene>
<dbReference type="SMART" id="SM00748">
    <property type="entry name" value="HEPN"/>
    <property type="match status" value="1"/>
</dbReference>
<dbReference type="Proteomes" id="UP001333110">
    <property type="component" value="Unassembled WGS sequence"/>
</dbReference>
<dbReference type="Gene3D" id="1.20.120.330">
    <property type="entry name" value="Nucleotidyltransferases domain 2"/>
    <property type="match status" value="1"/>
</dbReference>
<dbReference type="InterPro" id="IPR036890">
    <property type="entry name" value="HATPase_C_sf"/>
</dbReference>